<keyword evidence="4 6" id="KW-1133">Transmembrane helix</keyword>
<dbReference type="AlphaFoldDB" id="A0AA37TXI6"/>
<evidence type="ECO:0000313" key="7">
    <source>
        <dbReference type="EMBL" id="GLS86292.1"/>
    </source>
</evidence>
<reference evidence="7 8" key="1">
    <citation type="journal article" date="2014" name="Int. J. Syst. Evol. Microbiol.">
        <title>Complete genome sequence of Corynebacterium casei LMG S-19264T (=DSM 44701T), isolated from a smear-ripened cheese.</title>
        <authorList>
            <consortium name="US DOE Joint Genome Institute (JGI-PGF)"/>
            <person name="Walter F."/>
            <person name="Albersmeier A."/>
            <person name="Kalinowski J."/>
            <person name="Ruckert C."/>
        </authorList>
    </citation>
    <scope>NUCLEOTIDE SEQUENCE [LARGE SCALE GENOMIC DNA]</scope>
    <source>
        <strain evidence="7 8">NBRC 111766</strain>
    </source>
</reference>
<evidence type="ECO:0000256" key="3">
    <source>
        <dbReference type="ARBA" id="ARBA00022692"/>
    </source>
</evidence>
<protein>
    <submittedName>
        <fullName evidence="7">Uncharacterized protein</fullName>
    </submittedName>
</protein>
<name>A0AA37TXI6_9RHOB</name>
<accession>A0AA37TXI6</accession>
<dbReference type="Proteomes" id="UP001157355">
    <property type="component" value="Unassembled WGS sequence"/>
</dbReference>
<keyword evidence="3 6" id="KW-0812">Transmembrane</keyword>
<dbReference type="PANTHER" id="PTHR30213:SF0">
    <property type="entry name" value="UPF0761 MEMBRANE PROTEIN YIHY"/>
    <property type="match status" value="1"/>
</dbReference>
<dbReference type="EMBL" id="BSPP01000004">
    <property type="protein sequence ID" value="GLS86292.1"/>
    <property type="molecule type" value="Genomic_DNA"/>
</dbReference>
<comment type="subcellular location">
    <subcellularLocation>
        <location evidence="1">Cell membrane</location>
        <topology evidence="1">Multi-pass membrane protein</topology>
    </subcellularLocation>
</comment>
<feature type="transmembrane region" description="Helical" evidence="6">
    <location>
        <begin position="28"/>
        <end position="55"/>
    </location>
</feature>
<dbReference type="Pfam" id="PF03631">
    <property type="entry name" value="Virul_fac_BrkB"/>
    <property type="match status" value="1"/>
</dbReference>
<keyword evidence="5 6" id="KW-0472">Membrane</keyword>
<dbReference type="PIRSF" id="PIRSF035875">
    <property type="entry name" value="RNase_BN"/>
    <property type="match status" value="1"/>
</dbReference>
<feature type="transmembrane region" description="Helical" evidence="6">
    <location>
        <begin position="139"/>
        <end position="167"/>
    </location>
</feature>
<feature type="transmembrane region" description="Helical" evidence="6">
    <location>
        <begin position="210"/>
        <end position="233"/>
    </location>
</feature>
<proteinExistence type="predicted"/>
<evidence type="ECO:0000256" key="4">
    <source>
        <dbReference type="ARBA" id="ARBA00022989"/>
    </source>
</evidence>
<keyword evidence="2" id="KW-1003">Cell membrane</keyword>
<feature type="transmembrane region" description="Helical" evidence="6">
    <location>
        <begin position="179"/>
        <end position="198"/>
    </location>
</feature>
<feature type="transmembrane region" description="Helical" evidence="6">
    <location>
        <begin position="95"/>
        <end position="118"/>
    </location>
</feature>
<dbReference type="PANTHER" id="PTHR30213">
    <property type="entry name" value="INNER MEMBRANE PROTEIN YHJD"/>
    <property type="match status" value="1"/>
</dbReference>
<evidence type="ECO:0000256" key="1">
    <source>
        <dbReference type="ARBA" id="ARBA00004651"/>
    </source>
</evidence>
<dbReference type="GO" id="GO:0005886">
    <property type="term" value="C:plasma membrane"/>
    <property type="evidence" value="ECO:0007669"/>
    <property type="project" value="UniProtKB-SubCell"/>
</dbReference>
<keyword evidence="8" id="KW-1185">Reference proteome</keyword>
<evidence type="ECO:0000256" key="2">
    <source>
        <dbReference type="ARBA" id="ARBA00022475"/>
    </source>
</evidence>
<dbReference type="NCBIfam" id="TIGR00765">
    <property type="entry name" value="yihY_not_rbn"/>
    <property type="match status" value="1"/>
</dbReference>
<sequence length="280" mass="30202">MRIRLLPPNINAAILRYYRRTEQAELDLIAAGVAFYAFLAIFPAAAAIIAIWGFISNPSVIREEIELLRGFLPHDAYSLIFGQVEALLAVPSGNLGLATLLSTALALWSARAGVAALIRGLNAIHHLPNRSGHWHQLRAIVLTFVLVGLVLAALVMAVVLPVVVAYLPSAIPSQILADSNLLLGVVAAVLAVGMAYRLGPNYTGTRPPLLSWGLLVAVILWVLATRGFTLYLANFASYNRVYGSIGAVVVLMMWLYVSAYAVLLGAAVDAERNRNRRALQ</sequence>
<evidence type="ECO:0000256" key="6">
    <source>
        <dbReference type="SAM" id="Phobius"/>
    </source>
</evidence>
<comment type="caution">
    <text evidence="7">The sequence shown here is derived from an EMBL/GenBank/DDBJ whole genome shotgun (WGS) entry which is preliminary data.</text>
</comment>
<evidence type="ECO:0000313" key="8">
    <source>
        <dbReference type="Proteomes" id="UP001157355"/>
    </source>
</evidence>
<feature type="transmembrane region" description="Helical" evidence="6">
    <location>
        <begin position="245"/>
        <end position="268"/>
    </location>
</feature>
<evidence type="ECO:0000256" key="5">
    <source>
        <dbReference type="ARBA" id="ARBA00023136"/>
    </source>
</evidence>
<dbReference type="InterPro" id="IPR017039">
    <property type="entry name" value="Virul_fac_BrkB"/>
</dbReference>
<dbReference type="RefSeq" id="WP_284324493.1">
    <property type="nucleotide sequence ID" value="NZ_BSPP01000004.1"/>
</dbReference>
<gene>
    <name evidence="7" type="ORF">GCM10010873_12660</name>
</gene>
<organism evidence="7 8">
    <name type="scientific">Cypionkella aquatica</name>
    <dbReference type="NCBI Taxonomy" id="1756042"/>
    <lineage>
        <taxon>Bacteria</taxon>
        <taxon>Pseudomonadati</taxon>
        <taxon>Pseudomonadota</taxon>
        <taxon>Alphaproteobacteria</taxon>
        <taxon>Rhodobacterales</taxon>
        <taxon>Paracoccaceae</taxon>
        <taxon>Cypionkella</taxon>
    </lineage>
</organism>